<feature type="compositionally biased region" description="Gly residues" evidence="1">
    <location>
        <begin position="180"/>
        <end position="196"/>
    </location>
</feature>
<feature type="compositionally biased region" description="Low complexity" evidence="1">
    <location>
        <begin position="197"/>
        <end position="214"/>
    </location>
</feature>
<feature type="region of interest" description="Disordered" evidence="1">
    <location>
        <begin position="80"/>
        <end position="119"/>
    </location>
</feature>
<dbReference type="Proteomes" id="UP000182491">
    <property type="component" value="Unassembled WGS sequence"/>
</dbReference>
<dbReference type="EMBL" id="FPCA01000001">
    <property type="protein sequence ID" value="SFU51755.1"/>
    <property type="molecule type" value="Genomic_DNA"/>
</dbReference>
<feature type="region of interest" description="Disordered" evidence="1">
    <location>
        <begin position="1"/>
        <end position="43"/>
    </location>
</feature>
<keyword evidence="3" id="KW-1185">Reference proteome</keyword>
<feature type="region of interest" description="Disordered" evidence="1">
    <location>
        <begin position="176"/>
        <end position="230"/>
    </location>
</feature>
<sequence length="230" mass="26727">MERNERNRYYQQNDENRMDRDYDRNAYRNNYYGRGDNDYGRDQDNRRWIQESREDFRERGVLNNDNNRFQDYRSRDYDMERNYRDNTRGQQGRLGDIRQGYGISSFDQNSDRYGSGMNNMQRERNSQMHQGYGSGRMSGYSGSRFGGSNYSSDGDFGGSSNYDSMSGTDGNMDRYVSTSGYGGGDNDNSGYGGRGSAYGSSDYGMGSNRYGSRNNNRRDRGGYFNEDRNR</sequence>
<feature type="compositionally biased region" description="Basic and acidic residues" evidence="1">
    <location>
        <begin position="1"/>
        <end position="26"/>
    </location>
</feature>
<dbReference type="AlphaFoldDB" id="A0A1I7GTJ1"/>
<feature type="compositionally biased region" description="Polar residues" evidence="1">
    <location>
        <begin position="105"/>
        <end position="119"/>
    </location>
</feature>
<feature type="region of interest" description="Disordered" evidence="1">
    <location>
        <begin position="127"/>
        <end position="146"/>
    </location>
</feature>
<proteinExistence type="predicted"/>
<evidence type="ECO:0000313" key="2">
    <source>
        <dbReference type="EMBL" id="SFU51755.1"/>
    </source>
</evidence>
<accession>A0A1I7GTJ1</accession>
<organism evidence="2 3">
    <name type="scientific">Pontibacter akesuensis</name>
    <dbReference type="NCBI Taxonomy" id="388950"/>
    <lineage>
        <taxon>Bacteria</taxon>
        <taxon>Pseudomonadati</taxon>
        <taxon>Bacteroidota</taxon>
        <taxon>Cytophagia</taxon>
        <taxon>Cytophagales</taxon>
        <taxon>Hymenobacteraceae</taxon>
        <taxon>Pontibacter</taxon>
    </lineage>
</organism>
<dbReference type="RefSeq" id="WP_068836575.1">
    <property type="nucleotide sequence ID" value="NZ_BMXC01000001.1"/>
</dbReference>
<gene>
    <name evidence="2" type="ORF">SAMN04487941_1259</name>
</gene>
<evidence type="ECO:0000313" key="3">
    <source>
        <dbReference type="Proteomes" id="UP000182491"/>
    </source>
</evidence>
<reference evidence="3" key="1">
    <citation type="submission" date="2016-10" db="EMBL/GenBank/DDBJ databases">
        <authorList>
            <person name="Varghese N."/>
        </authorList>
    </citation>
    <scope>NUCLEOTIDE SEQUENCE [LARGE SCALE GENOMIC DNA]</scope>
    <source>
        <strain evidence="3">DSM 18820</strain>
    </source>
</reference>
<protein>
    <submittedName>
        <fullName evidence="2">Uncharacterized protein</fullName>
    </submittedName>
</protein>
<feature type="compositionally biased region" description="Basic and acidic residues" evidence="1">
    <location>
        <begin position="216"/>
        <end position="230"/>
    </location>
</feature>
<name>A0A1I7GTJ1_9BACT</name>
<evidence type="ECO:0000256" key="1">
    <source>
        <dbReference type="SAM" id="MobiDB-lite"/>
    </source>
</evidence>
<feature type="compositionally biased region" description="Low complexity" evidence="1">
    <location>
        <begin position="135"/>
        <end position="146"/>
    </location>
</feature>
<dbReference type="OrthoDB" id="850082at2"/>